<dbReference type="PANTHER" id="PTHR10742">
    <property type="entry name" value="FLAVIN MONOAMINE OXIDASE"/>
    <property type="match status" value="1"/>
</dbReference>
<evidence type="ECO:0000313" key="5">
    <source>
        <dbReference type="EMBL" id="PTL59443.1"/>
    </source>
</evidence>
<evidence type="ECO:0000313" key="6">
    <source>
        <dbReference type="Proteomes" id="UP000240739"/>
    </source>
</evidence>
<keyword evidence="2" id="KW-0560">Oxidoreductase</keyword>
<dbReference type="OrthoDB" id="337830at2"/>
<feature type="binding site" evidence="3">
    <location>
        <position position="247"/>
    </location>
    <ligand>
        <name>FAD</name>
        <dbReference type="ChEBI" id="CHEBI:57692"/>
    </ligand>
</feature>
<dbReference type="InterPro" id="IPR050281">
    <property type="entry name" value="Flavin_monoamine_oxidase"/>
</dbReference>
<evidence type="ECO:0000259" key="4">
    <source>
        <dbReference type="Pfam" id="PF01593"/>
    </source>
</evidence>
<dbReference type="SUPFAM" id="SSF51905">
    <property type="entry name" value="FAD/NAD(P)-binding domain"/>
    <property type="match status" value="1"/>
</dbReference>
<proteinExistence type="predicted"/>
<reference evidence="5 6" key="1">
    <citation type="submission" date="2018-03" db="EMBL/GenBank/DDBJ databases">
        <title>Aquarubrobacter algicola gen. nov., sp. nov., a novel actinobacterium isolated from shallow eutrophic lake during the end of cyanobacterial harmful algal blooms.</title>
        <authorList>
            <person name="Chun S.J."/>
        </authorList>
    </citation>
    <scope>NUCLEOTIDE SEQUENCE [LARGE SCALE GENOMIC DNA]</scope>
    <source>
        <strain evidence="5 6">Seoho-28</strain>
    </source>
</reference>
<dbReference type="InterPro" id="IPR002937">
    <property type="entry name" value="Amino_oxidase"/>
</dbReference>
<dbReference type="Pfam" id="PF01593">
    <property type="entry name" value="Amino_oxidase"/>
    <property type="match status" value="1"/>
</dbReference>
<dbReference type="InterPro" id="IPR001613">
    <property type="entry name" value="Flavin_amine_oxidase"/>
</dbReference>
<dbReference type="InterPro" id="IPR036188">
    <property type="entry name" value="FAD/NAD-bd_sf"/>
</dbReference>
<dbReference type="Gene3D" id="3.50.50.60">
    <property type="entry name" value="FAD/NAD(P)-binding domain"/>
    <property type="match status" value="1"/>
</dbReference>
<dbReference type="SUPFAM" id="SSF54373">
    <property type="entry name" value="FAD-linked reductases, C-terminal domain"/>
    <property type="match status" value="1"/>
</dbReference>
<dbReference type="InterPro" id="IPR006311">
    <property type="entry name" value="TAT_signal"/>
</dbReference>
<name>A0A2T4UJM1_9ACTN</name>
<feature type="domain" description="Amine oxidase" evidence="4">
    <location>
        <begin position="48"/>
        <end position="460"/>
    </location>
</feature>
<dbReference type="PROSITE" id="PS51257">
    <property type="entry name" value="PROKAR_LIPOPROTEIN"/>
    <property type="match status" value="1"/>
</dbReference>
<organism evidence="5 6">
    <name type="scientific">Paraconexibacter algicola</name>
    <dbReference type="NCBI Taxonomy" id="2133960"/>
    <lineage>
        <taxon>Bacteria</taxon>
        <taxon>Bacillati</taxon>
        <taxon>Actinomycetota</taxon>
        <taxon>Thermoleophilia</taxon>
        <taxon>Solirubrobacterales</taxon>
        <taxon>Paraconexibacteraceae</taxon>
        <taxon>Paraconexibacter</taxon>
    </lineage>
</organism>
<dbReference type="PRINTS" id="PR00757">
    <property type="entry name" value="AMINEOXDASEF"/>
</dbReference>
<feature type="binding site" evidence="3">
    <location>
        <begin position="68"/>
        <end position="69"/>
    </location>
    <ligand>
        <name>FAD</name>
        <dbReference type="ChEBI" id="CHEBI:57692"/>
    </ligand>
</feature>
<dbReference type="AlphaFoldDB" id="A0A2T4UJM1"/>
<dbReference type="Proteomes" id="UP000240739">
    <property type="component" value="Unassembled WGS sequence"/>
</dbReference>
<dbReference type="EMBL" id="PYYB01000001">
    <property type="protein sequence ID" value="PTL59443.1"/>
    <property type="molecule type" value="Genomic_DNA"/>
</dbReference>
<evidence type="ECO:0000256" key="2">
    <source>
        <dbReference type="ARBA" id="ARBA00023002"/>
    </source>
</evidence>
<dbReference type="PANTHER" id="PTHR10742:SF410">
    <property type="entry name" value="LYSINE-SPECIFIC HISTONE DEMETHYLASE 2"/>
    <property type="match status" value="1"/>
</dbReference>
<protein>
    <submittedName>
        <fullName evidence="5">Amine oxidase</fullName>
    </submittedName>
</protein>
<dbReference type="GO" id="GO:0016491">
    <property type="term" value="F:oxidoreductase activity"/>
    <property type="evidence" value="ECO:0007669"/>
    <property type="project" value="UniProtKB-KW"/>
</dbReference>
<sequence>MSDPVRGLRRREFLATSLAAVSATALGACGGDEEPARRVDVVVVGAGMAGLGAARALQDGGLDVLVLEAGERIGGRVHTDRGWEDLPVDLGASWIHGRDGNPLTALARDADVETAVFDVGGEQGDGTVVVYDGDGERIPEATLERLERDVERFYDLAEEEGDPRAAVGDVLAAGIDAYGLPADRARELRLSLTALAEDHGATLAQLSLGEMLAEGDFPGPQLVVPDGLDRLAGALARDLRVVLRSPVRRIDRSAGGVVVHTPSGRTRAAFAVLTPSIGVLAAGVIRLPEGLPAAHARALRRLRLGRYEKVVLRFEEAFWDDVDLIARRTRPGAPFSAFFNLDRVGDAPALMALNGGGAARALAGLPPAQRVARAVAALRTIHGAGMPEPVGVRTTDWARDPLTRGAYSYAPAGAGAADRRALGRPVGGRLWIAGEATHPRRSATVHGALLEGRRAAREILALSG</sequence>
<dbReference type="RefSeq" id="WP_107568080.1">
    <property type="nucleotide sequence ID" value="NZ_PYYB01000001.1"/>
</dbReference>
<dbReference type="PROSITE" id="PS51318">
    <property type="entry name" value="TAT"/>
    <property type="match status" value="1"/>
</dbReference>
<evidence type="ECO:0000256" key="3">
    <source>
        <dbReference type="PIRSR" id="PIRSR601613-1"/>
    </source>
</evidence>
<gene>
    <name evidence="5" type="ORF">C7Y72_07150</name>
</gene>
<keyword evidence="6" id="KW-1185">Reference proteome</keyword>
<comment type="cofactor">
    <cofactor evidence="1">
        <name>FAD</name>
        <dbReference type="ChEBI" id="CHEBI:57692"/>
    </cofactor>
</comment>
<evidence type="ECO:0000256" key="1">
    <source>
        <dbReference type="ARBA" id="ARBA00001974"/>
    </source>
</evidence>
<accession>A0A2T4UJM1</accession>
<comment type="caution">
    <text evidence="5">The sequence shown here is derived from an EMBL/GenBank/DDBJ whole genome shotgun (WGS) entry which is preliminary data.</text>
</comment>